<evidence type="ECO:0000313" key="2">
    <source>
        <dbReference type="EMBL" id="WAA08659.1"/>
    </source>
</evidence>
<dbReference type="Proteomes" id="UP001164718">
    <property type="component" value="Chromosome"/>
</dbReference>
<accession>A0A9E8LS92</accession>
<protein>
    <submittedName>
        <fullName evidence="2">DUF2268 domain-containing protein</fullName>
    </submittedName>
</protein>
<dbReference type="InterPro" id="IPR018728">
    <property type="entry name" value="DUF2268"/>
</dbReference>
<dbReference type="EMBL" id="CP106878">
    <property type="protein sequence ID" value="WAA08659.1"/>
    <property type="molecule type" value="Genomic_DNA"/>
</dbReference>
<feature type="domain" description="DUF2268" evidence="1">
    <location>
        <begin position="64"/>
        <end position="252"/>
    </location>
</feature>
<reference evidence="2" key="1">
    <citation type="submission" date="2022-09" db="EMBL/GenBank/DDBJ databases">
        <title>Complete Genomes of Fervidibacillus albus and Fervidibacillus halotolerans isolated from tidal flat sediments.</title>
        <authorList>
            <person name="Kwon K.K."/>
            <person name="Yang S.-H."/>
            <person name="Park M.J."/>
            <person name="Oh H.-M."/>
        </authorList>
    </citation>
    <scope>NUCLEOTIDE SEQUENCE</scope>
    <source>
        <strain evidence="2">MEBiC13591</strain>
    </source>
</reference>
<dbReference type="RefSeq" id="WP_275416437.1">
    <property type="nucleotide sequence ID" value="NZ_CP106878.1"/>
</dbReference>
<dbReference type="Pfam" id="PF10026">
    <property type="entry name" value="DUF2268"/>
    <property type="match status" value="1"/>
</dbReference>
<dbReference type="AlphaFoldDB" id="A0A9E8LS92"/>
<keyword evidence="3" id="KW-1185">Reference proteome</keyword>
<sequence length="260" mass="30885">MGVIRTDRWLDESFFQPEKICEQLTDQFNGLNGQEIYSFLRSKGMYKPNQLTKKNFDRMKERKLWEKVKTYYTEYKRRWNGPEIPIYLFPTAFSLFDPIDKKQGFTFPNQMFLFLSPTIDDKELEAVFVHEYHHATRMHKLNRPVSENNLADSVAMEGLAEFAVWKCCGESFLSKWVVAYPDQEIEFVWKKWFEPNLSVNISDPLHDQLLYGFLYSKPMFGYAAGFYFVKKFDKRKKLSMKQSFTLPSNVLIQTNEKEGN</sequence>
<name>A0A9E8LS92_9BACI</name>
<organism evidence="2 3">
    <name type="scientific">Fervidibacillus albus</name>
    <dbReference type="NCBI Taxonomy" id="2980026"/>
    <lineage>
        <taxon>Bacteria</taxon>
        <taxon>Bacillati</taxon>
        <taxon>Bacillota</taxon>
        <taxon>Bacilli</taxon>
        <taxon>Bacillales</taxon>
        <taxon>Bacillaceae</taxon>
        <taxon>Fervidibacillus</taxon>
    </lineage>
</organism>
<evidence type="ECO:0000259" key="1">
    <source>
        <dbReference type="Pfam" id="PF10026"/>
    </source>
</evidence>
<evidence type="ECO:0000313" key="3">
    <source>
        <dbReference type="Proteomes" id="UP001164718"/>
    </source>
</evidence>
<gene>
    <name evidence="2" type="ORF">OE104_08365</name>
</gene>
<dbReference type="KEGG" id="faf:OE104_08365"/>
<proteinExistence type="predicted"/>